<dbReference type="EMBL" id="ABEU02000016">
    <property type="protein sequence ID" value="PNR37962.1"/>
    <property type="molecule type" value="Genomic_DNA"/>
</dbReference>
<name>A0A2K1J8V6_PHYPA</name>
<organism evidence="2">
    <name type="scientific">Physcomitrium patens</name>
    <name type="common">Spreading-leaved earth moss</name>
    <name type="synonym">Physcomitrella patens</name>
    <dbReference type="NCBI Taxonomy" id="3218"/>
    <lineage>
        <taxon>Eukaryota</taxon>
        <taxon>Viridiplantae</taxon>
        <taxon>Streptophyta</taxon>
        <taxon>Embryophyta</taxon>
        <taxon>Bryophyta</taxon>
        <taxon>Bryophytina</taxon>
        <taxon>Bryopsida</taxon>
        <taxon>Funariidae</taxon>
        <taxon>Funariales</taxon>
        <taxon>Funariaceae</taxon>
        <taxon>Physcomitrium</taxon>
    </lineage>
</organism>
<keyword evidence="1" id="KW-0472">Membrane</keyword>
<dbReference type="InParanoid" id="A0A2K1J8V6"/>
<keyword evidence="1" id="KW-0812">Transmembrane</keyword>
<evidence type="ECO:0000313" key="2">
    <source>
        <dbReference type="EMBL" id="PNR37962.1"/>
    </source>
</evidence>
<protein>
    <submittedName>
        <fullName evidence="2 3">Uncharacterized protein</fullName>
    </submittedName>
</protein>
<accession>A0A2K1J8V6</accession>
<keyword evidence="1" id="KW-1133">Transmembrane helix</keyword>
<reference evidence="2 4" key="2">
    <citation type="journal article" date="2018" name="Plant J.">
        <title>The Physcomitrella patens chromosome-scale assembly reveals moss genome structure and evolution.</title>
        <authorList>
            <person name="Lang D."/>
            <person name="Ullrich K.K."/>
            <person name="Murat F."/>
            <person name="Fuchs J."/>
            <person name="Jenkins J."/>
            <person name="Haas F.B."/>
            <person name="Piednoel M."/>
            <person name="Gundlach H."/>
            <person name="Van Bel M."/>
            <person name="Meyberg R."/>
            <person name="Vives C."/>
            <person name="Morata J."/>
            <person name="Symeonidi A."/>
            <person name="Hiss M."/>
            <person name="Muchero W."/>
            <person name="Kamisugi Y."/>
            <person name="Saleh O."/>
            <person name="Blanc G."/>
            <person name="Decker E.L."/>
            <person name="van Gessel N."/>
            <person name="Grimwood J."/>
            <person name="Hayes R.D."/>
            <person name="Graham S.W."/>
            <person name="Gunter L.E."/>
            <person name="McDaniel S.F."/>
            <person name="Hoernstein S.N.W."/>
            <person name="Larsson A."/>
            <person name="Li F.W."/>
            <person name="Perroud P.F."/>
            <person name="Phillips J."/>
            <person name="Ranjan P."/>
            <person name="Rokshar D.S."/>
            <person name="Rothfels C.J."/>
            <person name="Schneider L."/>
            <person name="Shu S."/>
            <person name="Stevenson D.W."/>
            <person name="Thummler F."/>
            <person name="Tillich M."/>
            <person name="Villarreal Aguilar J.C."/>
            <person name="Widiez T."/>
            <person name="Wong G.K."/>
            <person name="Wymore A."/>
            <person name="Zhang Y."/>
            <person name="Zimmer A.D."/>
            <person name="Quatrano R.S."/>
            <person name="Mayer K.F.X."/>
            <person name="Goodstein D."/>
            <person name="Casacuberta J.M."/>
            <person name="Vandepoele K."/>
            <person name="Reski R."/>
            <person name="Cuming A.C."/>
            <person name="Tuskan G.A."/>
            <person name="Maumus F."/>
            <person name="Salse J."/>
            <person name="Schmutz J."/>
            <person name="Rensing S.A."/>
        </authorList>
    </citation>
    <scope>NUCLEOTIDE SEQUENCE [LARGE SCALE GENOMIC DNA]</scope>
    <source>
        <strain evidence="3 4">cv. Gransden 2004</strain>
    </source>
</reference>
<evidence type="ECO:0000256" key="1">
    <source>
        <dbReference type="SAM" id="Phobius"/>
    </source>
</evidence>
<dbReference type="EnsemblPlants" id="Pp3c16_16490V3.1">
    <property type="protein sequence ID" value="PAC:32984718.CDS.1"/>
    <property type="gene ID" value="Pp3c16_16490"/>
</dbReference>
<dbReference type="AlphaFoldDB" id="A0A2K1J8V6"/>
<dbReference type="Proteomes" id="UP000006727">
    <property type="component" value="Chromosome 16"/>
</dbReference>
<keyword evidence="4" id="KW-1185">Reference proteome</keyword>
<feature type="transmembrane region" description="Helical" evidence="1">
    <location>
        <begin position="50"/>
        <end position="67"/>
    </location>
</feature>
<reference evidence="2 4" key="1">
    <citation type="journal article" date="2008" name="Science">
        <title>The Physcomitrella genome reveals evolutionary insights into the conquest of land by plants.</title>
        <authorList>
            <person name="Rensing S."/>
            <person name="Lang D."/>
            <person name="Zimmer A."/>
            <person name="Terry A."/>
            <person name="Salamov A."/>
            <person name="Shapiro H."/>
            <person name="Nishiyama T."/>
            <person name="Perroud P.-F."/>
            <person name="Lindquist E."/>
            <person name="Kamisugi Y."/>
            <person name="Tanahashi T."/>
            <person name="Sakakibara K."/>
            <person name="Fujita T."/>
            <person name="Oishi K."/>
            <person name="Shin-I T."/>
            <person name="Kuroki Y."/>
            <person name="Toyoda A."/>
            <person name="Suzuki Y."/>
            <person name="Hashimoto A."/>
            <person name="Yamaguchi K."/>
            <person name="Sugano A."/>
            <person name="Kohara Y."/>
            <person name="Fujiyama A."/>
            <person name="Anterola A."/>
            <person name="Aoki S."/>
            <person name="Ashton N."/>
            <person name="Barbazuk W.B."/>
            <person name="Barker E."/>
            <person name="Bennetzen J."/>
            <person name="Bezanilla M."/>
            <person name="Blankenship R."/>
            <person name="Cho S.H."/>
            <person name="Dutcher S."/>
            <person name="Estelle M."/>
            <person name="Fawcett J.A."/>
            <person name="Gundlach H."/>
            <person name="Hanada K."/>
            <person name="Heyl A."/>
            <person name="Hicks K.A."/>
            <person name="Hugh J."/>
            <person name="Lohr M."/>
            <person name="Mayer K."/>
            <person name="Melkozernov A."/>
            <person name="Murata T."/>
            <person name="Nelson D."/>
            <person name="Pils B."/>
            <person name="Prigge M."/>
            <person name="Reiss B."/>
            <person name="Renner T."/>
            <person name="Rombauts S."/>
            <person name="Rushton P."/>
            <person name="Sanderfoot A."/>
            <person name="Schween G."/>
            <person name="Shiu S.-H."/>
            <person name="Stueber K."/>
            <person name="Theodoulou F.L."/>
            <person name="Tu H."/>
            <person name="Van de Peer Y."/>
            <person name="Verrier P.J."/>
            <person name="Waters E."/>
            <person name="Wood A."/>
            <person name="Yang L."/>
            <person name="Cove D."/>
            <person name="Cuming A."/>
            <person name="Hasebe M."/>
            <person name="Lucas S."/>
            <person name="Mishler D.B."/>
            <person name="Reski R."/>
            <person name="Grigoriev I."/>
            <person name="Quatrano R.S."/>
            <person name="Boore J.L."/>
        </authorList>
    </citation>
    <scope>NUCLEOTIDE SEQUENCE [LARGE SCALE GENOMIC DNA]</scope>
    <source>
        <strain evidence="3 4">cv. Gransden 2004</strain>
    </source>
</reference>
<sequence>MLTFFSYQHSYTLLALDWHIGKSSIFSVLAELWPLHCGVIGRSPPGEICYQSRVILFFLFTLFAFIWKGNYSIK</sequence>
<reference evidence="3" key="3">
    <citation type="submission" date="2020-12" db="UniProtKB">
        <authorList>
            <consortium name="EnsemblPlants"/>
        </authorList>
    </citation>
    <scope>IDENTIFICATION</scope>
</reference>
<dbReference type="EnsemblPlants" id="Pp3c16_16490V3.2">
    <property type="protein sequence ID" value="PAC:32984719.CDS.1"/>
    <property type="gene ID" value="Pp3c16_16490"/>
</dbReference>
<evidence type="ECO:0000313" key="3">
    <source>
        <dbReference type="EnsemblPlants" id="PAC:32984718.CDS.1"/>
    </source>
</evidence>
<proteinExistence type="predicted"/>
<dbReference type="Gramene" id="Pp3c16_16490V3.1">
    <property type="protein sequence ID" value="PAC:32984718.CDS.1"/>
    <property type="gene ID" value="Pp3c16_16490"/>
</dbReference>
<dbReference type="Gramene" id="Pp3c16_16490V3.2">
    <property type="protein sequence ID" value="PAC:32984719.CDS.1"/>
    <property type="gene ID" value="Pp3c16_16490"/>
</dbReference>
<evidence type="ECO:0000313" key="4">
    <source>
        <dbReference type="Proteomes" id="UP000006727"/>
    </source>
</evidence>
<gene>
    <name evidence="2" type="ORF">PHYPA_021072</name>
</gene>